<dbReference type="AlphaFoldDB" id="X1D6T3"/>
<dbReference type="GO" id="GO:0006298">
    <property type="term" value="P:mismatch repair"/>
    <property type="evidence" value="ECO:0007669"/>
    <property type="project" value="TreeGrafter"/>
</dbReference>
<dbReference type="EMBL" id="BART01021483">
    <property type="protein sequence ID" value="GAH00814.1"/>
    <property type="molecule type" value="Genomic_DNA"/>
</dbReference>
<dbReference type="GO" id="GO:0051539">
    <property type="term" value="F:4 iron, 4 sulfur cluster binding"/>
    <property type="evidence" value="ECO:0007669"/>
    <property type="project" value="UniProtKB-KW"/>
</dbReference>
<dbReference type="PANTHER" id="PTHR42944">
    <property type="entry name" value="ADENINE DNA GLYCOSYLASE"/>
    <property type="match status" value="1"/>
</dbReference>
<dbReference type="PANTHER" id="PTHR42944:SF1">
    <property type="entry name" value="ADENINE DNA GLYCOSYLASE"/>
    <property type="match status" value="1"/>
</dbReference>
<keyword evidence="7" id="KW-0479">Metal-binding</keyword>
<dbReference type="CDD" id="cd00056">
    <property type="entry name" value="ENDO3c"/>
    <property type="match status" value="1"/>
</dbReference>
<comment type="caution">
    <text evidence="14">The sequence shown here is derived from an EMBL/GenBank/DDBJ whole genome shotgun (WGS) entry which is preliminary data.</text>
</comment>
<keyword evidence="6" id="KW-0004">4Fe-4S</keyword>
<dbReference type="GO" id="GO:0034039">
    <property type="term" value="F:8-oxo-7,8-dihydroguanine DNA N-glycosylase activity"/>
    <property type="evidence" value="ECO:0007669"/>
    <property type="project" value="TreeGrafter"/>
</dbReference>
<comment type="catalytic activity">
    <reaction evidence="1">
        <text>Hydrolyzes free adenine bases from 7,8-dihydro-8-oxoguanine:adenine mismatched double-stranded DNA, leaving an apurinic site.</text>
        <dbReference type="EC" id="3.2.2.31"/>
    </reaction>
</comment>
<comment type="cofactor">
    <cofactor evidence="2">
        <name>[4Fe-4S] cluster</name>
        <dbReference type="ChEBI" id="CHEBI:49883"/>
    </cofactor>
</comment>
<evidence type="ECO:0000256" key="5">
    <source>
        <dbReference type="ARBA" id="ARBA00022023"/>
    </source>
</evidence>
<evidence type="ECO:0000256" key="6">
    <source>
        <dbReference type="ARBA" id="ARBA00022485"/>
    </source>
</evidence>
<protein>
    <recommendedName>
        <fullName evidence="5">Adenine DNA glycosylase</fullName>
        <ecNumber evidence="4">3.2.2.31</ecNumber>
    </recommendedName>
</protein>
<dbReference type="Gene3D" id="1.10.1670.10">
    <property type="entry name" value="Helix-hairpin-Helix base-excision DNA repair enzymes (C-terminal)"/>
    <property type="match status" value="1"/>
</dbReference>
<dbReference type="InterPro" id="IPR023170">
    <property type="entry name" value="HhH_base_excis_C"/>
</dbReference>
<feature type="non-terminal residue" evidence="14">
    <location>
        <position position="1"/>
    </location>
</feature>
<evidence type="ECO:0000256" key="1">
    <source>
        <dbReference type="ARBA" id="ARBA00000843"/>
    </source>
</evidence>
<sequence>ANQLKNDYKKKIPDNIVDLKKLEGIGNYSANAILCFGFNQRRPLLDSNFIRVYNRVFNITSKTKTAKNDKFLWEFSELLLPNKNFINFNYAILDLGGNICITFKPKCHICPLSKICFFFSNRNPN</sequence>
<keyword evidence="10" id="KW-0408">Iron</keyword>
<evidence type="ECO:0000256" key="8">
    <source>
        <dbReference type="ARBA" id="ARBA00022763"/>
    </source>
</evidence>
<dbReference type="InterPro" id="IPR044298">
    <property type="entry name" value="MIG/MutY"/>
</dbReference>
<dbReference type="PROSITE" id="PS00764">
    <property type="entry name" value="ENDONUCLEASE_III_1"/>
    <property type="match status" value="1"/>
</dbReference>
<keyword evidence="12" id="KW-0234">DNA repair</keyword>
<evidence type="ECO:0000313" key="14">
    <source>
        <dbReference type="EMBL" id="GAH00814.1"/>
    </source>
</evidence>
<dbReference type="InterPro" id="IPR011257">
    <property type="entry name" value="DNA_glycosylase"/>
</dbReference>
<evidence type="ECO:0000256" key="7">
    <source>
        <dbReference type="ARBA" id="ARBA00022723"/>
    </source>
</evidence>
<evidence type="ECO:0000256" key="2">
    <source>
        <dbReference type="ARBA" id="ARBA00001966"/>
    </source>
</evidence>
<dbReference type="InterPro" id="IPR004035">
    <property type="entry name" value="Endouclease-III_FeS-bd_BS"/>
</dbReference>
<evidence type="ECO:0000256" key="3">
    <source>
        <dbReference type="ARBA" id="ARBA00008343"/>
    </source>
</evidence>
<dbReference type="GO" id="GO:0006284">
    <property type="term" value="P:base-excision repair"/>
    <property type="evidence" value="ECO:0007669"/>
    <property type="project" value="InterPro"/>
</dbReference>
<dbReference type="GO" id="GO:0046872">
    <property type="term" value="F:metal ion binding"/>
    <property type="evidence" value="ECO:0007669"/>
    <property type="project" value="UniProtKB-KW"/>
</dbReference>
<evidence type="ECO:0000256" key="10">
    <source>
        <dbReference type="ARBA" id="ARBA00023004"/>
    </source>
</evidence>
<dbReference type="Pfam" id="PF00633">
    <property type="entry name" value="HHH"/>
    <property type="match status" value="1"/>
</dbReference>
<reference evidence="14" key="1">
    <citation type="journal article" date="2014" name="Front. Microbiol.">
        <title>High frequency of phylogenetically diverse reductive dehalogenase-homologous genes in deep subseafloor sedimentary metagenomes.</title>
        <authorList>
            <person name="Kawai M."/>
            <person name="Futagami T."/>
            <person name="Toyoda A."/>
            <person name="Takaki Y."/>
            <person name="Nishi S."/>
            <person name="Hori S."/>
            <person name="Arai W."/>
            <person name="Tsubouchi T."/>
            <person name="Morono Y."/>
            <person name="Uchiyama I."/>
            <person name="Ito T."/>
            <person name="Fujiyama A."/>
            <person name="Inagaki F."/>
            <person name="Takami H."/>
        </authorList>
    </citation>
    <scope>NUCLEOTIDE SEQUENCE</scope>
    <source>
        <strain evidence="14">Expedition CK06-06</strain>
    </source>
</reference>
<keyword evidence="9" id="KW-0378">Hydrolase</keyword>
<evidence type="ECO:0000256" key="11">
    <source>
        <dbReference type="ARBA" id="ARBA00023014"/>
    </source>
</evidence>
<evidence type="ECO:0000256" key="9">
    <source>
        <dbReference type="ARBA" id="ARBA00022801"/>
    </source>
</evidence>
<dbReference type="GO" id="GO:0000701">
    <property type="term" value="F:purine-specific mismatch base pair DNA N-glycosylase activity"/>
    <property type="evidence" value="ECO:0007669"/>
    <property type="project" value="UniProtKB-EC"/>
</dbReference>
<evidence type="ECO:0000256" key="13">
    <source>
        <dbReference type="ARBA" id="ARBA00023295"/>
    </source>
</evidence>
<keyword evidence="13" id="KW-0326">Glycosidase</keyword>
<proteinExistence type="inferred from homology"/>
<evidence type="ECO:0000256" key="12">
    <source>
        <dbReference type="ARBA" id="ARBA00023204"/>
    </source>
</evidence>
<keyword evidence="11" id="KW-0411">Iron-sulfur</keyword>
<gene>
    <name evidence="14" type="ORF">S01H4_39618</name>
</gene>
<name>X1D6T3_9ZZZZ</name>
<keyword evidence="8" id="KW-0227">DNA damage</keyword>
<evidence type="ECO:0000256" key="4">
    <source>
        <dbReference type="ARBA" id="ARBA00012045"/>
    </source>
</evidence>
<organism evidence="14">
    <name type="scientific">marine sediment metagenome</name>
    <dbReference type="NCBI Taxonomy" id="412755"/>
    <lineage>
        <taxon>unclassified sequences</taxon>
        <taxon>metagenomes</taxon>
        <taxon>ecological metagenomes</taxon>
    </lineage>
</organism>
<comment type="similarity">
    <text evidence="3">Belongs to the Nth/MutY family.</text>
</comment>
<dbReference type="InterPro" id="IPR003265">
    <property type="entry name" value="HhH-GPD_domain"/>
</dbReference>
<accession>X1D6T3</accession>
<dbReference type="SUPFAM" id="SSF48150">
    <property type="entry name" value="DNA-glycosylase"/>
    <property type="match status" value="1"/>
</dbReference>
<dbReference type="GO" id="GO:0035485">
    <property type="term" value="F:adenine/guanine mispair binding"/>
    <property type="evidence" value="ECO:0007669"/>
    <property type="project" value="TreeGrafter"/>
</dbReference>
<dbReference type="InterPro" id="IPR000445">
    <property type="entry name" value="HhH_motif"/>
</dbReference>
<dbReference type="GO" id="GO:0032357">
    <property type="term" value="F:oxidized purine DNA binding"/>
    <property type="evidence" value="ECO:0007669"/>
    <property type="project" value="TreeGrafter"/>
</dbReference>
<dbReference type="EC" id="3.2.2.31" evidence="4"/>